<evidence type="ECO:0000256" key="4">
    <source>
        <dbReference type="SAM" id="MobiDB-lite"/>
    </source>
</evidence>
<proteinExistence type="predicted"/>
<keyword evidence="7" id="KW-1185">Reference proteome</keyword>
<dbReference type="RefSeq" id="XP_022143289.1">
    <property type="nucleotide sequence ID" value="XM_022287597.1"/>
</dbReference>
<protein>
    <submittedName>
        <fullName evidence="8 9">Uncharacterized protein LOC111013195 isoform X3</fullName>
    </submittedName>
</protein>
<name>A0A6J1CNE6_MOMCH</name>
<dbReference type="GO" id="GO:0004842">
    <property type="term" value="F:ubiquitin-protein transferase activity"/>
    <property type="evidence" value="ECO:0007669"/>
    <property type="project" value="TreeGrafter"/>
</dbReference>
<gene>
    <name evidence="8 9 10" type="primary">LOC111013195</name>
</gene>
<dbReference type="GO" id="GO:0016020">
    <property type="term" value="C:membrane"/>
    <property type="evidence" value="ECO:0007669"/>
    <property type="project" value="TreeGrafter"/>
</dbReference>
<dbReference type="PROSITE" id="PS51292">
    <property type="entry name" value="ZF_RING_CH"/>
    <property type="match status" value="1"/>
</dbReference>
<dbReference type="GO" id="GO:0008270">
    <property type="term" value="F:zinc ion binding"/>
    <property type="evidence" value="ECO:0007669"/>
    <property type="project" value="UniProtKB-KW"/>
</dbReference>
<reference evidence="8 9" key="1">
    <citation type="submission" date="2025-04" db="UniProtKB">
        <authorList>
            <consortium name="RefSeq"/>
        </authorList>
    </citation>
    <scope>IDENTIFICATION</scope>
    <source>
        <strain evidence="8 9">OHB3-1</strain>
    </source>
</reference>
<feature type="transmembrane region" description="Helical" evidence="5">
    <location>
        <begin position="199"/>
        <end position="222"/>
    </location>
</feature>
<evidence type="ECO:0000256" key="1">
    <source>
        <dbReference type="ARBA" id="ARBA00022723"/>
    </source>
</evidence>
<dbReference type="InterPro" id="IPR011016">
    <property type="entry name" value="Znf_RING-CH"/>
</dbReference>
<keyword evidence="3" id="KW-0862">Zinc</keyword>
<dbReference type="RefSeq" id="XP_022143290.1">
    <property type="nucleotide sequence ID" value="XM_022287598.1"/>
</dbReference>
<dbReference type="Pfam" id="PF12428">
    <property type="entry name" value="DUF3675"/>
    <property type="match status" value="1"/>
</dbReference>
<dbReference type="CDD" id="cd16495">
    <property type="entry name" value="RING_CH-C4HC3_MARCH"/>
    <property type="match status" value="1"/>
</dbReference>
<dbReference type="Gene3D" id="3.30.40.10">
    <property type="entry name" value="Zinc/RING finger domain, C3HC4 (zinc finger)"/>
    <property type="match status" value="1"/>
</dbReference>
<dbReference type="RefSeq" id="XP_022143288.1">
    <property type="nucleotide sequence ID" value="XM_022287596.1"/>
</dbReference>
<keyword evidence="2" id="KW-0863">Zinc-finger</keyword>
<dbReference type="InterPro" id="IPR022143">
    <property type="entry name" value="DUF3675"/>
</dbReference>
<keyword evidence="1" id="KW-0479">Metal-binding</keyword>
<organism evidence="7 10">
    <name type="scientific">Momordica charantia</name>
    <name type="common">Bitter gourd</name>
    <name type="synonym">Balsam pear</name>
    <dbReference type="NCBI Taxonomy" id="3673"/>
    <lineage>
        <taxon>Eukaryota</taxon>
        <taxon>Viridiplantae</taxon>
        <taxon>Streptophyta</taxon>
        <taxon>Embryophyta</taxon>
        <taxon>Tracheophyta</taxon>
        <taxon>Spermatophyta</taxon>
        <taxon>Magnoliopsida</taxon>
        <taxon>eudicotyledons</taxon>
        <taxon>Gunneridae</taxon>
        <taxon>Pentapetalae</taxon>
        <taxon>rosids</taxon>
        <taxon>fabids</taxon>
        <taxon>Cucurbitales</taxon>
        <taxon>Cucurbitaceae</taxon>
        <taxon>Momordiceae</taxon>
        <taxon>Momordica</taxon>
    </lineage>
</organism>
<accession>A0A6J1CNE6</accession>
<feature type="region of interest" description="Disordered" evidence="4">
    <location>
        <begin position="234"/>
        <end position="256"/>
    </location>
</feature>
<evidence type="ECO:0000256" key="5">
    <source>
        <dbReference type="SAM" id="Phobius"/>
    </source>
</evidence>
<feature type="transmembrane region" description="Helical" evidence="5">
    <location>
        <begin position="170"/>
        <end position="193"/>
    </location>
</feature>
<evidence type="ECO:0000259" key="6">
    <source>
        <dbReference type="PROSITE" id="PS51292"/>
    </source>
</evidence>
<dbReference type="GO" id="GO:0016567">
    <property type="term" value="P:protein ubiquitination"/>
    <property type="evidence" value="ECO:0007669"/>
    <property type="project" value="TreeGrafter"/>
</dbReference>
<dbReference type="InterPro" id="IPR013083">
    <property type="entry name" value="Znf_RING/FYVE/PHD"/>
</dbReference>
<keyword evidence="5" id="KW-0812">Transmembrane</keyword>
<dbReference type="Pfam" id="PF12906">
    <property type="entry name" value="RINGv"/>
    <property type="match status" value="1"/>
</dbReference>
<sequence length="256" mass="28998">MGDHFVLLVDRLLTESNVEATIESKNRIHQPMASTNVDNVISSLNIDVDSMLPSSKSVECRICHDEDVESNMETPCSCCGSLKYAHRKCVQRWCNEKGNTMCEICHQQFKPGFTAPPPVFYYGGIGSPIHFRGNWEMSRLNLHVSAGMPDHDYVDSDIDDFLAPSPRSVLCCRIVAVIFIVLLLLRHTLPIIISGTGEYSLTLLMLLILRIVGILLPIYVMVRAFTSSQRRRHYQDPLDDESDSTNHPQPRFIHLR</sequence>
<evidence type="ECO:0000256" key="2">
    <source>
        <dbReference type="ARBA" id="ARBA00022771"/>
    </source>
</evidence>
<dbReference type="FunFam" id="3.30.40.10:FF:000337">
    <property type="entry name" value="Zinc finger family protein"/>
    <property type="match status" value="1"/>
</dbReference>
<evidence type="ECO:0000313" key="10">
    <source>
        <dbReference type="RefSeq" id="XP_022143290.1"/>
    </source>
</evidence>
<evidence type="ECO:0000313" key="9">
    <source>
        <dbReference type="RefSeq" id="XP_022143289.1"/>
    </source>
</evidence>
<dbReference type="GeneID" id="111013195"/>
<feature type="domain" description="RING-CH-type" evidence="6">
    <location>
        <begin position="52"/>
        <end position="112"/>
    </location>
</feature>
<dbReference type="AlphaFoldDB" id="A0A6J1CNE6"/>
<evidence type="ECO:0000313" key="7">
    <source>
        <dbReference type="Proteomes" id="UP000504603"/>
    </source>
</evidence>
<dbReference type="PANTHER" id="PTHR23012:SF174">
    <property type="entry name" value="OS01G0121200 PROTEIN"/>
    <property type="match status" value="1"/>
</dbReference>
<dbReference type="PANTHER" id="PTHR23012">
    <property type="entry name" value="RING/FYVE/PHD ZINC FINGER DOMAIN-CONTAINING"/>
    <property type="match status" value="1"/>
</dbReference>
<keyword evidence="5" id="KW-1133">Transmembrane helix</keyword>
<dbReference type="InterPro" id="IPR033275">
    <property type="entry name" value="MARCH-like"/>
</dbReference>
<evidence type="ECO:0000256" key="3">
    <source>
        <dbReference type="ARBA" id="ARBA00022833"/>
    </source>
</evidence>
<keyword evidence="5" id="KW-0472">Membrane</keyword>
<dbReference type="SUPFAM" id="SSF57850">
    <property type="entry name" value="RING/U-box"/>
    <property type="match status" value="1"/>
</dbReference>
<evidence type="ECO:0000313" key="8">
    <source>
        <dbReference type="RefSeq" id="XP_022143288.1"/>
    </source>
</evidence>
<dbReference type="SMART" id="SM00744">
    <property type="entry name" value="RINGv"/>
    <property type="match status" value="1"/>
</dbReference>
<dbReference type="Proteomes" id="UP000504603">
    <property type="component" value="Unplaced"/>
</dbReference>